<dbReference type="EMBL" id="RJVU01007700">
    <property type="protein sequence ID" value="ROL53809.1"/>
    <property type="molecule type" value="Genomic_DNA"/>
</dbReference>
<dbReference type="OrthoDB" id="8810251at2759"/>
<accession>A0A3N0Z5R4</accession>
<comment type="caution">
    <text evidence="2">The sequence shown here is derived from an EMBL/GenBank/DDBJ whole genome shotgun (WGS) entry which is preliminary data.</text>
</comment>
<gene>
    <name evidence="2" type="ORF">DPX16_9509</name>
</gene>
<evidence type="ECO:0000313" key="3">
    <source>
        <dbReference type="Proteomes" id="UP000281406"/>
    </source>
</evidence>
<reference evidence="2 3" key="1">
    <citation type="submission" date="2018-10" db="EMBL/GenBank/DDBJ databases">
        <title>Genome assembly for a Yunnan-Guizhou Plateau 3E fish, Anabarilius grahami (Regan), and its evolutionary and genetic applications.</title>
        <authorList>
            <person name="Jiang W."/>
        </authorList>
    </citation>
    <scope>NUCLEOTIDE SEQUENCE [LARGE SCALE GENOMIC DNA]</scope>
    <source>
        <strain evidence="2">AG-KIZ</strain>
        <tissue evidence="2">Muscle</tissue>
    </source>
</reference>
<name>A0A3N0Z5R4_ANAGA</name>
<protein>
    <submittedName>
        <fullName evidence="2">MLX-interacting protein</fullName>
    </submittedName>
</protein>
<proteinExistence type="predicted"/>
<feature type="region of interest" description="Disordered" evidence="1">
    <location>
        <begin position="80"/>
        <end position="117"/>
    </location>
</feature>
<dbReference type="Proteomes" id="UP000281406">
    <property type="component" value="Unassembled WGS sequence"/>
</dbReference>
<feature type="region of interest" description="Disordered" evidence="1">
    <location>
        <begin position="204"/>
        <end position="242"/>
    </location>
</feature>
<dbReference type="AlphaFoldDB" id="A0A3N0Z5R4"/>
<evidence type="ECO:0000256" key="1">
    <source>
        <dbReference type="SAM" id="MobiDB-lite"/>
    </source>
</evidence>
<evidence type="ECO:0000313" key="2">
    <source>
        <dbReference type="EMBL" id="ROL53809.1"/>
    </source>
</evidence>
<keyword evidence="3" id="KW-1185">Reference proteome</keyword>
<sequence length="242" mass="26377">MQRSRGTTRSSQKIPSLQIAITSSTRTSMLFYKLKSRRNYVLRTEYAVEQSVVRAPPHSDGVFLSELILSSVTGQNNTGSAAMAKAEYSETAEPNQIGPDSESDSDPDDHLPSVDAGAGFGSVRRSQVIHSGHFMVSSPHSDSVRRRSAALYNYDNSDTVTKPGCQTYSFGPLRSRRLSIDPTLTRLFECMTLAYSCSCRESASQTHSSSHTPARGALAAGRDDVKHERHRHPVALASPQGS</sequence>
<organism evidence="2 3">
    <name type="scientific">Anabarilius grahami</name>
    <name type="common">Kanglang fish</name>
    <name type="synonym">Barilius grahami</name>
    <dbReference type="NCBI Taxonomy" id="495550"/>
    <lineage>
        <taxon>Eukaryota</taxon>
        <taxon>Metazoa</taxon>
        <taxon>Chordata</taxon>
        <taxon>Craniata</taxon>
        <taxon>Vertebrata</taxon>
        <taxon>Euteleostomi</taxon>
        <taxon>Actinopterygii</taxon>
        <taxon>Neopterygii</taxon>
        <taxon>Teleostei</taxon>
        <taxon>Ostariophysi</taxon>
        <taxon>Cypriniformes</taxon>
        <taxon>Xenocyprididae</taxon>
        <taxon>Xenocypridinae</taxon>
        <taxon>Xenocypridinae incertae sedis</taxon>
        <taxon>Anabarilius</taxon>
    </lineage>
</organism>